<name>A0A399JGR7_9MICC</name>
<dbReference type="RefSeq" id="WP_119425271.1">
    <property type="nucleotide sequence ID" value="NZ_QQXK01000023.1"/>
</dbReference>
<dbReference type="EMBL" id="QQXK01000023">
    <property type="protein sequence ID" value="RII41676.1"/>
    <property type="molecule type" value="Genomic_DNA"/>
</dbReference>
<dbReference type="PANTHER" id="PTHR46401">
    <property type="entry name" value="GLYCOSYLTRANSFERASE WBBK-RELATED"/>
    <property type="match status" value="1"/>
</dbReference>
<dbReference type="InterPro" id="IPR001296">
    <property type="entry name" value="Glyco_trans_1"/>
</dbReference>
<evidence type="ECO:0000256" key="2">
    <source>
        <dbReference type="ARBA" id="ARBA00022679"/>
    </source>
</evidence>
<evidence type="ECO:0000259" key="4">
    <source>
        <dbReference type="Pfam" id="PF13439"/>
    </source>
</evidence>
<dbReference type="GO" id="GO:0009103">
    <property type="term" value="P:lipopolysaccharide biosynthetic process"/>
    <property type="evidence" value="ECO:0007669"/>
    <property type="project" value="TreeGrafter"/>
</dbReference>
<reference evidence="5 6" key="1">
    <citation type="submission" date="2018-07" db="EMBL/GenBank/DDBJ databases">
        <title>Arthrobacter sp. nov., isolated from raw cow's milk with high bacterial count.</title>
        <authorList>
            <person name="Hahne J."/>
            <person name="Isele D."/>
            <person name="Lipski A."/>
        </authorList>
    </citation>
    <scope>NUCLEOTIDE SEQUENCE [LARGE SCALE GENOMIC DNA]</scope>
    <source>
        <strain evidence="5 6">JZ R-35</strain>
    </source>
</reference>
<feature type="domain" description="Glycosyltransferase subfamily 4-like N-terminal" evidence="4">
    <location>
        <begin position="16"/>
        <end position="169"/>
    </location>
</feature>
<evidence type="ECO:0000313" key="5">
    <source>
        <dbReference type="EMBL" id="RII41676.1"/>
    </source>
</evidence>
<dbReference type="Proteomes" id="UP000265419">
    <property type="component" value="Unassembled WGS sequence"/>
</dbReference>
<dbReference type="GO" id="GO:0016757">
    <property type="term" value="F:glycosyltransferase activity"/>
    <property type="evidence" value="ECO:0007669"/>
    <property type="project" value="UniProtKB-KW"/>
</dbReference>
<organism evidence="5 6">
    <name type="scientific">Galactobacter valiniphilus</name>
    <dbReference type="NCBI Taxonomy" id="2676122"/>
    <lineage>
        <taxon>Bacteria</taxon>
        <taxon>Bacillati</taxon>
        <taxon>Actinomycetota</taxon>
        <taxon>Actinomycetes</taxon>
        <taxon>Micrococcales</taxon>
        <taxon>Micrococcaceae</taxon>
        <taxon>Galactobacter</taxon>
    </lineage>
</organism>
<keyword evidence="2 5" id="KW-0808">Transferase</keyword>
<keyword evidence="6" id="KW-1185">Reference proteome</keyword>
<dbReference type="InterPro" id="IPR028098">
    <property type="entry name" value="Glyco_trans_4-like_N"/>
</dbReference>
<dbReference type="CDD" id="cd03809">
    <property type="entry name" value="GT4_MtfB-like"/>
    <property type="match status" value="1"/>
</dbReference>
<dbReference type="PANTHER" id="PTHR46401:SF2">
    <property type="entry name" value="GLYCOSYLTRANSFERASE WBBK-RELATED"/>
    <property type="match status" value="1"/>
</dbReference>
<evidence type="ECO:0000256" key="1">
    <source>
        <dbReference type="ARBA" id="ARBA00022676"/>
    </source>
</evidence>
<comment type="caution">
    <text evidence="5">The sequence shown here is derived from an EMBL/GenBank/DDBJ whole genome shotgun (WGS) entry which is preliminary data.</text>
</comment>
<proteinExistence type="predicted"/>
<gene>
    <name evidence="5" type="ORF">DWB68_11535</name>
</gene>
<keyword evidence="1" id="KW-0328">Glycosyltransferase</keyword>
<dbReference type="AlphaFoldDB" id="A0A399JGR7"/>
<evidence type="ECO:0000313" key="6">
    <source>
        <dbReference type="Proteomes" id="UP000265419"/>
    </source>
</evidence>
<protein>
    <submittedName>
        <fullName evidence="5">Glycosyltransferase family 1 protein</fullName>
    </submittedName>
</protein>
<dbReference type="Gene3D" id="3.40.50.2000">
    <property type="entry name" value="Glycogen Phosphorylase B"/>
    <property type="match status" value="2"/>
</dbReference>
<dbReference type="SUPFAM" id="SSF53756">
    <property type="entry name" value="UDP-Glycosyltransferase/glycogen phosphorylase"/>
    <property type="match status" value="1"/>
</dbReference>
<feature type="domain" description="Glycosyl transferase family 1" evidence="3">
    <location>
        <begin position="184"/>
        <end position="318"/>
    </location>
</feature>
<accession>A0A399JGR7</accession>
<dbReference type="Pfam" id="PF00534">
    <property type="entry name" value="Glycos_transf_1"/>
    <property type="match status" value="1"/>
</dbReference>
<sequence>MRLIVDARYTRTSQHDGISRFTASLIEALARKHEVRMLISDPAQLPMLPVVPYTQVSSPTSPLEPLVALKVNRLQPDVVFSPMQTMGSWGRKYGLILTLHDLIYYQHRTPPGFLPAPVRLLWRLFHLAYWPQRVLLNRADVVATVSQTTKSLMAEHRLTKREVRVVYNAAEAQDEPRPAGEAPTKELVYMGSFMEYKNVETLIAAMAHLPGYTLHLVSGIRPQRREQLEALVPAGADVRFHGGIEEADYQELLRRVTASLTLSRSEGFGIPLVEAMRAGTPMIASDIPIFREVGADAVSYVNPGDPRAVADAVLALEDRARFAAAREAGLERAAGFSWDDSAAVVWDCAHEAARLAAGRRGNVPESEW</sequence>
<evidence type="ECO:0000259" key="3">
    <source>
        <dbReference type="Pfam" id="PF00534"/>
    </source>
</evidence>
<dbReference type="Pfam" id="PF13439">
    <property type="entry name" value="Glyco_transf_4"/>
    <property type="match status" value="1"/>
</dbReference>